<evidence type="ECO:0000256" key="1">
    <source>
        <dbReference type="SAM" id="Phobius"/>
    </source>
</evidence>
<evidence type="ECO:0000313" key="3">
    <source>
        <dbReference type="Proteomes" id="UP000013526"/>
    </source>
</evidence>
<keyword evidence="3" id="KW-1185">Reference proteome</keyword>
<keyword evidence="1" id="KW-1133">Transmembrane helix</keyword>
<feature type="non-terminal residue" evidence="2">
    <location>
        <position position="1"/>
    </location>
</feature>
<proteinExistence type="predicted"/>
<feature type="transmembrane region" description="Helical" evidence="1">
    <location>
        <begin position="60"/>
        <end position="80"/>
    </location>
</feature>
<keyword evidence="1" id="KW-0472">Membrane</keyword>
<protein>
    <submittedName>
        <fullName evidence="2">Uncharacterized protein</fullName>
    </submittedName>
</protein>
<dbReference type="OrthoDB" id="6886757at2"/>
<gene>
    <name evidence="2" type="ORF">G113_13254</name>
</gene>
<dbReference type="Proteomes" id="UP000013526">
    <property type="component" value="Unassembled WGS sequence"/>
</dbReference>
<dbReference type="RefSeq" id="WP_005903201.1">
    <property type="nucleotide sequence ID" value="NZ_AQGQ01000092.1"/>
</dbReference>
<dbReference type="PATRIC" id="fig|1268236.3.peg.2605"/>
<feature type="transmembrane region" description="Helical" evidence="1">
    <location>
        <begin position="30"/>
        <end position="48"/>
    </location>
</feature>
<keyword evidence="1" id="KW-0812">Transmembrane</keyword>
<comment type="caution">
    <text evidence="2">The sequence shown here is derived from an EMBL/GenBank/DDBJ whole genome shotgun (WGS) entry which is preliminary data.</text>
</comment>
<feature type="transmembrane region" description="Helical" evidence="1">
    <location>
        <begin position="101"/>
        <end position="126"/>
    </location>
</feature>
<dbReference type="AlphaFoldDB" id="R1F469"/>
<name>R1F469_9GAMM</name>
<organism evidence="2 3">
    <name type="scientific">Aeromonas molluscorum 848</name>
    <dbReference type="NCBI Taxonomy" id="1268236"/>
    <lineage>
        <taxon>Bacteria</taxon>
        <taxon>Pseudomonadati</taxon>
        <taxon>Pseudomonadota</taxon>
        <taxon>Gammaproteobacteria</taxon>
        <taxon>Aeromonadales</taxon>
        <taxon>Aeromonadaceae</taxon>
        <taxon>Aeromonas</taxon>
    </lineage>
</organism>
<accession>R1F469</accession>
<reference evidence="2 3" key="1">
    <citation type="journal article" date="2013" name="Genome Announc.">
        <title>Draft Genome Sequence of Aeromonas molluscorum Strain 848TT, Isolated from Bivalve Molluscs.</title>
        <authorList>
            <person name="Spataro N."/>
            <person name="Farfan M."/>
            <person name="Albarral V."/>
            <person name="Sanglas A."/>
            <person name="Loren J.G."/>
            <person name="Fuste M.C."/>
            <person name="Bosch E."/>
        </authorList>
    </citation>
    <scope>NUCLEOTIDE SEQUENCE [LARGE SCALE GENOMIC DNA]</scope>
    <source>
        <strain evidence="2 3">848</strain>
    </source>
</reference>
<sequence length="172" mass="19992">QIPGKETLPANVPSLLQRCDNWLMGLCQRLCYWLGQFLLLGFGCWYIWTSFTTIFEYGEGMADLDIVEKGTLLLLALLLWRHWRYCQYCSTPYWQRLLRPLLSWGRLFVVGQVMVGIIFAIDASWLAEDAGRFQEYAIYDRLLDYTLFLVALYLAAPRFQPLSPISSTEQVS</sequence>
<dbReference type="EMBL" id="AQGQ01000092">
    <property type="protein sequence ID" value="EOD54627.1"/>
    <property type="molecule type" value="Genomic_DNA"/>
</dbReference>
<evidence type="ECO:0000313" key="2">
    <source>
        <dbReference type="EMBL" id="EOD54627.1"/>
    </source>
</evidence>